<dbReference type="SUPFAM" id="SSF52518">
    <property type="entry name" value="Thiamin diphosphate-binding fold (THDP-binding)"/>
    <property type="match status" value="1"/>
</dbReference>
<dbReference type="InterPro" id="IPR005475">
    <property type="entry name" value="Transketolase-like_Pyr-bd"/>
</dbReference>
<dbReference type="Gene3D" id="3.40.50.970">
    <property type="match status" value="1"/>
</dbReference>
<gene>
    <name evidence="2" type="ORF">SAMN05421504_109214</name>
</gene>
<evidence type="ECO:0000313" key="2">
    <source>
        <dbReference type="EMBL" id="SDZ10402.1"/>
    </source>
</evidence>
<accession>A0A1H3QA27</accession>
<dbReference type="CDD" id="cd07033">
    <property type="entry name" value="TPP_PYR_DXS_TK_like"/>
    <property type="match status" value="1"/>
</dbReference>
<evidence type="ECO:0000259" key="1">
    <source>
        <dbReference type="SMART" id="SM00861"/>
    </source>
</evidence>
<evidence type="ECO:0000313" key="3">
    <source>
        <dbReference type="Proteomes" id="UP000199515"/>
    </source>
</evidence>
<dbReference type="SUPFAM" id="SSF52922">
    <property type="entry name" value="TK C-terminal domain-like"/>
    <property type="match status" value="1"/>
</dbReference>
<dbReference type="SMART" id="SM00861">
    <property type="entry name" value="Transket_pyr"/>
    <property type="match status" value="1"/>
</dbReference>
<dbReference type="AlphaFoldDB" id="A0A1H3QA27"/>
<sequence>MDMRQTFLSTMDEVLDVDPRVALVMADISAASMDEAKARHPGRVINVGIREQLLISVAGGLALSGMRPVAHTFSSFLVERPFEQVKLDLGHQGVGAVLVSAGASYDMPFAGRTHQAPGDVALIDSLPGWTIHVPGHPDEARRLLLESLPGDGNVYLRLSAQENAEAHLGTGVQVVKWGNDGVVLAVGPMLDRVLAATEGQNVTVLYTSTIRPFDAEGLRTAVWDSTPNVLLVEPYLAGTSAHVVSAALDDIPHRLRSLGVRRDIEVRTYGDVDDHDLAHGLDEASIAIQVKDFLAR</sequence>
<dbReference type="RefSeq" id="WP_091296504.1">
    <property type="nucleotide sequence ID" value="NZ_FNON01000009.1"/>
</dbReference>
<organism evidence="2 3">
    <name type="scientific">Amycolatopsis xylanica</name>
    <dbReference type="NCBI Taxonomy" id="589385"/>
    <lineage>
        <taxon>Bacteria</taxon>
        <taxon>Bacillati</taxon>
        <taxon>Actinomycetota</taxon>
        <taxon>Actinomycetes</taxon>
        <taxon>Pseudonocardiales</taxon>
        <taxon>Pseudonocardiaceae</taxon>
        <taxon>Amycolatopsis</taxon>
    </lineage>
</organism>
<dbReference type="OrthoDB" id="8732661at2"/>
<dbReference type="InterPro" id="IPR029061">
    <property type="entry name" value="THDP-binding"/>
</dbReference>
<protein>
    <submittedName>
        <fullName evidence="2">Transketolase</fullName>
    </submittedName>
</protein>
<dbReference type="GO" id="GO:0000287">
    <property type="term" value="F:magnesium ion binding"/>
    <property type="evidence" value="ECO:0007669"/>
    <property type="project" value="UniProtKB-ARBA"/>
</dbReference>
<feature type="domain" description="Transketolase-like pyrimidine-binding" evidence="1">
    <location>
        <begin position="1"/>
        <end position="166"/>
    </location>
</feature>
<reference evidence="2 3" key="1">
    <citation type="submission" date="2016-10" db="EMBL/GenBank/DDBJ databases">
        <authorList>
            <person name="de Groot N.N."/>
        </authorList>
    </citation>
    <scope>NUCLEOTIDE SEQUENCE [LARGE SCALE GENOMIC DNA]</scope>
    <source>
        <strain evidence="2 3">CPCC 202699</strain>
    </source>
</reference>
<dbReference type="Gene3D" id="3.40.50.920">
    <property type="match status" value="1"/>
</dbReference>
<proteinExistence type="predicted"/>
<keyword evidence="3" id="KW-1185">Reference proteome</keyword>
<dbReference type="Pfam" id="PF02779">
    <property type="entry name" value="Transket_pyr"/>
    <property type="match status" value="1"/>
</dbReference>
<dbReference type="PANTHER" id="PTHR43825">
    <property type="entry name" value="PYRUVATE DEHYDROGENASE E1 COMPONENT"/>
    <property type="match status" value="1"/>
</dbReference>
<dbReference type="InterPro" id="IPR009014">
    <property type="entry name" value="Transketo_C/PFOR_II"/>
</dbReference>
<dbReference type="InterPro" id="IPR051157">
    <property type="entry name" value="PDH/Transketolase"/>
</dbReference>
<dbReference type="PANTHER" id="PTHR43825:SF1">
    <property type="entry name" value="TRANSKETOLASE-LIKE PYRIMIDINE-BINDING DOMAIN-CONTAINING PROTEIN"/>
    <property type="match status" value="1"/>
</dbReference>
<dbReference type="EMBL" id="FNON01000009">
    <property type="protein sequence ID" value="SDZ10402.1"/>
    <property type="molecule type" value="Genomic_DNA"/>
</dbReference>
<dbReference type="Proteomes" id="UP000199515">
    <property type="component" value="Unassembled WGS sequence"/>
</dbReference>
<name>A0A1H3QA27_9PSEU</name>
<dbReference type="STRING" id="589385.SAMN05421504_109214"/>